<evidence type="ECO:0000313" key="2">
    <source>
        <dbReference type="EMBL" id="KAF9062736.1"/>
    </source>
</evidence>
<reference evidence="2" key="1">
    <citation type="submission" date="2020-11" db="EMBL/GenBank/DDBJ databases">
        <authorList>
            <consortium name="DOE Joint Genome Institute"/>
            <person name="Ahrendt S."/>
            <person name="Riley R."/>
            <person name="Andreopoulos W."/>
            <person name="Labutti K."/>
            <person name="Pangilinan J."/>
            <person name="Ruiz-Duenas F.J."/>
            <person name="Barrasa J.M."/>
            <person name="Sanchez-Garcia M."/>
            <person name="Camarero S."/>
            <person name="Miyauchi S."/>
            <person name="Serrano A."/>
            <person name="Linde D."/>
            <person name="Babiker R."/>
            <person name="Drula E."/>
            <person name="Ayuso-Fernandez I."/>
            <person name="Pacheco R."/>
            <person name="Padilla G."/>
            <person name="Ferreira P."/>
            <person name="Barriuso J."/>
            <person name="Kellner H."/>
            <person name="Castanera R."/>
            <person name="Alfaro M."/>
            <person name="Ramirez L."/>
            <person name="Pisabarro A.G."/>
            <person name="Kuo A."/>
            <person name="Tritt A."/>
            <person name="Lipzen A."/>
            <person name="He G."/>
            <person name="Yan M."/>
            <person name="Ng V."/>
            <person name="Cullen D."/>
            <person name="Martin F."/>
            <person name="Rosso M.-N."/>
            <person name="Henrissat B."/>
            <person name="Hibbett D."/>
            <person name="Martinez A.T."/>
            <person name="Grigoriev I.V."/>
        </authorList>
    </citation>
    <scope>NUCLEOTIDE SEQUENCE</scope>
    <source>
        <strain evidence="2">AH 40177</strain>
    </source>
</reference>
<keyword evidence="3" id="KW-1185">Reference proteome</keyword>
<evidence type="ECO:0000256" key="1">
    <source>
        <dbReference type="SAM" id="MobiDB-lite"/>
    </source>
</evidence>
<accession>A0A9P5PCR6</accession>
<proteinExistence type="predicted"/>
<gene>
    <name evidence="2" type="ORF">BDP27DRAFT_275980</name>
</gene>
<name>A0A9P5PCR6_9AGAR</name>
<dbReference type="AlphaFoldDB" id="A0A9P5PCR6"/>
<dbReference type="Proteomes" id="UP000772434">
    <property type="component" value="Unassembled WGS sequence"/>
</dbReference>
<feature type="region of interest" description="Disordered" evidence="1">
    <location>
        <begin position="110"/>
        <end position="138"/>
    </location>
</feature>
<sequence>MAARNFRQSWFESKQQCGRDLVHRSRLCVSLPRVSNHVFLSSFISRSQDLMARVHIASRRYPGLGSSESVEFGSGRKACPSYSYILFRIHRHLEFPVTHLARYTDFVNTSSTTKPTVSPKKKRARIPTGSPGATSLPLIPLDSSRLSKSTAGRRRALPDGEGSGVAEWYWKYK</sequence>
<organism evidence="2 3">
    <name type="scientific">Rhodocollybia butyracea</name>
    <dbReference type="NCBI Taxonomy" id="206335"/>
    <lineage>
        <taxon>Eukaryota</taxon>
        <taxon>Fungi</taxon>
        <taxon>Dikarya</taxon>
        <taxon>Basidiomycota</taxon>
        <taxon>Agaricomycotina</taxon>
        <taxon>Agaricomycetes</taxon>
        <taxon>Agaricomycetidae</taxon>
        <taxon>Agaricales</taxon>
        <taxon>Marasmiineae</taxon>
        <taxon>Omphalotaceae</taxon>
        <taxon>Rhodocollybia</taxon>
    </lineage>
</organism>
<comment type="caution">
    <text evidence="2">The sequence shown here is derived from an EMBL/GenBank/DDBJ whole genome shotgun (WGS) entry which is preliminary data.</text>
</comment>
<protein>
    <submittedName>
        <fullName evidence="2">Uncharacterized protein</fullName>
    </submittedName>
</protein>
<dbReference type="EMBL" id="JADNRY010000164">
    <property type="protein sequence ID" value="KAF9062736.1"/>
    <property type="molecule type" value="Genomic_DNA"/>
</dbReference>
<evidence type="ECO:0000313" key="3">
    <source>
        <dbReference type="Proteomes" id="UP000772434"/>
    </source>
</evidence>